<protein>
    <submittedName>
        <fullName evidence="7">Nitroreductase</fullName>
    </submittedName>
</protein>
<proteinExistence type="inferred from homology"/>
<dbReference type="GO" id="GO:0016491">
    <property type="term" value="F:oxidoreductase activity"/>
    <property type="evidence" value="ECO:0007669"/>
    <property type="project" value="UniProtKB-KW"/>
</dbReference>
<evidence type="ECO:0000256" key="4">
    <source>
        <dbReference type="ARBA" id="ARBA00022643"/>
    </source>
</evidence>
<dbReference type="Pfam" id="PF00881">
    <property type="entry name" value="Nitroreductase"/>
    <property type="match status" value="2"/>
</dbReference>
<dbReference type="AlphaFoldDB" id="A0A117I6F3"/>
<evidence type="ECO:0000256" key="2">
    <source>
        <dbReference type="ARBA" id="ARBA00007118"/>
    </source>
</evidence>
<sequence>MDLGELARLMRAPAVRAFDAEVSVPDGVVSAIVDAARWTGSARNRQPWLIVRVRSGELLREISELGAYAGFVRDAPVLLVVASADDGFSDTLFDCGRLVQSLLLAAAAEGLRGCPATVFPDANVNRVAELLGLETGWLPRHLVALGHPAQRPSVRGRSAVPRGRKELAQIYRDRS</sequence>
<dbReference type="CDD" id="cd02062">
    <property type="entry name" value="Nitro_FMN_reductase"/>
    <property type="match status" value="1"/>
</dbReference>
<comment type="similarity">
    <text evidence="2">Belongs to the nitroreductase family.</text>
</comment>
<dbReference type="PANTHER" id="PTHR43673">
    <property type="entry name" value="NAD(P)H NITROREDUCTASE YDGI-RELATED"/>
    <property type="match status" value="1"/>
</dbReference>
<feature type="domain" description="Nitroreductase" evidence="6">
    <location>
        <begin position="68"/>
        <end position="147"/>
    </location>
</feature>
<organism evidence="7 8">
    <name type="scientific">Mycolicibacterium brisbanense</name>
    <dbReference type="NCBI Taxonomy" id="146020"/>
    <lineage>
        <taxon>Bacteria</taxon>
        <taxon>Bacillati</taxon>
        <taxon>Actinomycetota</taxon>
        <taxon>Actinomycetes</taxon>
        <taxon>Mycobacteriales</taxon>
        <taxon>Mycobacteriaceae</taxon>
        <taxon>Mycolicibacterium</taxon>
    </lineage>
</organism>
<keyword evidence="5" id="KW-0560">Oxidoreductase</keyword>
<dbReference type="PANTHER" id="PTHR43673:SF2">
    <property type="entry name" value="NITROREDUCTASE"/>
    <property type="match status" value="1"/>
</dbReference>
<dbReference type="EMBL" id="BCSX01000036">
    <property type="protein sequence ID" value="GAS90018.1"/>
    <property type="molecule type" value="Genomic_DNA"/>
</dbReference>
<name>A0A117I6F3_9MYCO</name>
<keyword evidence="8" id="KW-1185">Reference proteome</keyword>
<accession>A0A117I6F3</accession>
<reference evidence="8" key="1">
    <citation type="journal article" date="2016" name="Genome Announc.">
        <title>Draft Genome Sequences of Five Rapidly Growing Mycobacterium Species, M. thermoresistibile, M. fortuitum subsp. acetamidolyticum, M. canariasense, M. brisbanense, and M. novocastrense.</title>
        <authorList>
            <person name="Katahira K."/>
            <person name="Ogura Y."/>
            <person name="Gotoh Y."/>
            <person name="Hayashi T."/>
        </authorList>
    </citation>
    <scope>NUCLEOTIDE SEQUENCE [LARGE SCALE GENOMIC DNA]</scope>
    <source>
        <strain evidence="8">JCM15654</strain>
    </source>
</reference>
<keyword evidence="3" id="KW-0285">Flavoprotein</keyword>
<feature type="domain" description="Nitroreductase" evidence="6">
    <location>
        <begin position="15"/>
        <end position="64"/>
    </location>
</feature>
<dbReference type="InterPro" id="IPR000415">
    <property type="entry name" value="Nitroreductase-like"/>
</dbReference>
<reference evidence="8" key="2">
    <citation type="submission" date="2016-02" db="EMBL/GenBank/DDBJ databases">
        <title>Draft genome sequence of five rapidly growing Mycobacterium species.</title>
        <authorList>
            <person name="Katahira K."/>
            <person name="Gotou Y."/>
            <person name="Iida K."/>
            <person name="Ogura Y."/>
            <person name="Hayashi T."/>
        </authorList>
    </citation>
    <scope>NUCLEOTIDE SEQUENCE [LARGE SCALE GENOMIC DNA]</scope>
    <source>
        <strain evidence="8">JCM15654</strain>
    </source>
</reference>
<dbReference type="STRING" id="146020.RMCB_4114"/>
<evidence type="ECO:0000256" key="1">
    <source>
        <dbReference type="ARBA" id="ARBA00001917"/>
    </source>
</evidence>
<evidence type="ECO:0000313" key="8">
    <source>
        <dbReference type="Proteomes" id="UP000069620"/>
    </source>
</evidence>
<dbReference type="RefSeq" id="WP_062830309.1">
    <property type="nucleotide sequence ID" value="NZ_BCSX01000036.1"/>
</dbReference>
<evidence type="ECO:0000256" key="5">
    <source>
        <dbReference type="ARBA" id="ARBA00023002"/>
    </source>
</evidence>
<keyword evidence="4" id="KW-0288">FMN</keyword>
<evidence type="ECO:0000313" key="7">
    <source>
        <dbReference type="EMBL" id="GAS90018.1"/>
    </source>
</evidence>
<evidence type="ECO:0000259" key="6">
    <source>
        <dbReference type="Pfam" id="PF00881"/>
    </source>
</evidence>
<dbReference type="Proteomes" id="UP000069620">
    <property type="component" value="Unassembled WGS sequence"/>
</dbReference>
<dbReference type="SUPFAM" id="SSF55469">
    <property type="entry name" value="FMN-dependent nitroreductase-like"/>
    <property type="match status" value="1"/>
</dbReference>
<comment type="caution">
    <text evidence="7">The sequence shown here is derived from an EMBL/GenBank/DDBJ whole genome shotgun (WGS) entry which is preliminary data.</text>
</comment>
<comment type="cofactor">
    <cofactor evidence="1">
        <name>FMN</name>
        <dbReference type="ChEBI" id="CHEBI:58210"/>
    </cofactor>
</comment>
<gene>
    <name evidence="7" type="ORF">RMCB_4114</name>
</gene>
<dbReference type="InterPro" id="IPR029479">
    <property type="entry name" value="Nitroreductase"/>
</dbReference>
<dbReference type="Gene3D" id="3.40.109.10">
    <property type="entry name" value="NADH Oxidase"/>
    <property type="match status" value="1"/>
</dbReference>
<evidence type="ECO:0000256" key="3">
    <source>
        <dbReference type="ARBA" id="ARBA00022630"/>
    </source>
</evidence>